<evidence type="ECO:0000313" key="2">
    <source>
        <dbReference type="Proteomes" id="UP000028006"/>
    </source>
</evidence>
<name>A0A081N0M2_9GAMM</name>
<gene>
    <name evidence="1" type="ORF">GZ77_23165</name>
</gene>
<keyword evidence="2" id="KW-1185">Reference proteome</keyword>
<dbReference type="AlphaFoldDB" id="A0A081N0M2"/>
<protein>
    <submittedName>
        <fullName evidence="1">Uncharacterized protein</fullName>
    </submittedName>
</protein>
<dbReference type="Proteomes" id="UP000028006">
    <property type="component" value="Unassembled WGS sequence"/>
</dbReference>
<proteinExistence type="predicted"/>
<reference evidence="1 2" key="1">
    <citation type="submission" date="2014-06" db="EMBL/GenBank/DDBJ databases">
        <title>Whole Genome Sequences of Three Symbiotic Endozoicomonas Bacteria.</title>
        <authorList>
            <person name="Neave M.J."/>
            <person name="Apprill A."/>
            <person name="Voolstra C.R."/>
        </authorList>
    </citation>
    <scope>NUCLEOTIDE SEQUENCE [LARGE SCALE GENOMIC DNA]</scope>
    <source>
        <strain evidence="1 2">LMG 24815</strain>
    </source>
</reference>
<sequence length="78" mass="9065">MSSLCNIAKRQGLENIEQFFNTFRPDAKSNSLKRIIQSGEWRLFRKNLMTNYNANQKLLDLFAPDLNTSKEADTLINK</sequence>
<dbReference type="EMBL" id="JOKG01000005">
    <property type="protein sequence ID" value="KEQ11995.1"/>
    <property type="molecule type" value="Genomic_DNA"/>
</dbReference>
<comment type="caution">
    <text evidence="1">The sequence shown here is derived from an EMBL/GenBank/DDBJ whole genome shotgun (WGS) entry which is preliminary data.</text>
</comment>
<accession>A0A081N0M2</accession>
<organism evidence="1 2">
    <name type="scientific">Endozoicomonas montiporae</name>
    <dbReference type="NCBI Taxonomy" id="1027273"/>
    <lineage>
        <taxon>Bacteria</taxon>
        <taxon>Pseudomonadati</taxon>
        <taxon>Pseudomonadota</taxon>
        <taxon>Gammaproteobacteria</taxon>
        <taxon>Oceanospirillales</taxon>
        <taxon>Endozoicomonadaceae</taxon>
        <taxon>Endozoicomonas</taxon>
    </lineage>
</organism>
<evidence type="ECO:0000313" key="1">
    <source>
        <dbReference type="EMBL" id="KEQ11995.1"/>
    </source>
</evidence>